<gene>
    <name evidence="4" type="ORF">SAMN06265340_10769</name>
</gene>
<evidence type="ECO:0000256" key="1">
    <source>
        <dbReference type="SAM" id="Phobius"/>
    </source>
</evidence>
<evidence type="ECO:0000259" key="2">
    <source>
        <dbReference type="Pfam" id="PF02308"/>
    </source>
</evidence>
<feature type="transmembrane region" description="Helical" evidence="1">
    <location>
        <begin position="403"/>
        <end position="423"/>
    </location>
</feature>
<organism evidence="4 5">
    <name type="scientific">Desulfurobacterium atlanticum</name>
    <dbReference type="NCBI Taxonomy" id="240169"/>
    <lineage>
        <taxon>Bacteria</taxon>
        <taxon>Pseudomonadati</taxon>
        <taxon>Aquificota</taxon>
        <taxon>Aquificia</taxon>
        <taxon>Desulfurobacteriales</taxon>
        <taxon>Desulfurobacteriaceae</taxon>
        <taxon>Desulfurobacterium</taxon>
    </lineage>
</organism>
<dbReference type="RefSeq" id="WP_089323193.1">
    <property type="nucleotide sequence ID" value="NZ_FZOB01000007.1"/>
</dbReference>
<proteinExistence type="predicted"/>
<feature type="domain" description="DUF4010" evidence="3">
    <location>
        <begin position="185"/>
        <end position="392"/>
    </location>
</feature>
<evidence type="ECO:0000313" key="5">
    <source>
        <dbReference type="Proteomes" id="UP000198405"/>
    </source>
</evidence>
<dbReference type="InterPro" id="IPR025105">
    <property type="entry name" value="DUF4010"/>
</dbReference>
<evidence type="ECO:0000259" key="3">
    <source>
        <dbReference type="Pfam" id="PF13194"/>
    </source>
</evidence>
<dbReference type="Pfam" id="PF13194">
    <property type="entry name" value="DUF4010"/>
    <property type="match status" value="1"/>
</dbReference>
<feature type="transmembrane region" description="Helical" evidence="1">
    <location>
        <begin position="179"/>
        <end position="197"/>
    </location>
</feature>
<feature type="transmembrane region" description="Helical" evidence="1">
    <location>
        <begin position="150"/>
        <end position="167"/>
    </location>
</feature>
<evidence type="ECO:0000313" key="4">
    <source>
        <dbReference type="EMBL" id="SNR80271.1"/>
    </source>
</evidence>
<dbReference type="AlphaFoldDB" id="A0A238ZBG5"/>
<dbReference type="OrthoDB" id="9813718at2"/>
<feature type="transmembrane region" description="Helical" evidence="1">
    <location>
        <begin position="241"/>
        <end position="263"/>
    </location>
</feature>
<reference evidence="5" key="1">
    <citation type="submission" date="2017-06" db="EMBL/GenBank/DDBJ databases">
        <authorList>
            <person name="Varghese N."/>
            <person name="Submissions S."/>
        </authorList>
    </citation>
    <scope>NUCLEOTIDE SEQUENCE [LARGE SCALE GENOMIC DNA]</scope>
    <source>
        <strain evidence="5">DSM 15668</strain>
    </source>
</reference>
<dbReference type="Pfam" id="PF02308">
    <property type="entry name" value="MgtC"/>
    <property type="match status" value="1"/>
</dbReference>
<feature type="transmembrane region" description="Helical" evidence="1">
    <location>
        <begin position="269"/>
        <end position="289"/>
    </location>
</feature>
<dbReference type="PANTHER" id="PTHR39084">
    <property type="entry name" value="MEMBRANE PROTEIN-RELATED"/>
    <property type="match status" value="1"/>
</dbReference>
<feature type="transmembrane region" description="Helical" evidence="1">
    <location>
        <begin position="209"/>
        <end position="229"/>
    </location>
</feature>
<feature type="transmembrane region" description="Helical" evidence="1">
    <location>
        <begin position="310"/>
        <end position="328"/>
    </location>
</feature>
<feature type="domain" description="MgtC/SapB/SrpB/YhiD N-terminal" evidence="2">
    <location>
        <begin position="22"/>
        <end position="140"/>
    </location>
</feature>
<dbReference type="EMBL" id="FZOB01000007">
    <property type="protein sequence ID" value="SNR80271.1"/>
    <property type="molecule type" value="Genomic_DNA"/>
</dbReference>
<keyword evidence="1" id="KW-0472">Membrane</keyword>
<dbReference type="InterPro" id="IPR049177">
    <property type="entry name" value="MgtC_SapB_SrpB_YhiD_N"/>
</dbReference>
<sequence>MIEMLKSFVSTPLMEQFQVYFMSVLFGGLIGIEREYKKQREGTPAFGGIRTFILLSLIGTVSADISSRGYSFLLPVSFLTVASFILWAQKHEQESGLTSEFAALLTYLVGILSFFREFQLSAVISIAVFSVLTFKKQMHDFVKHITLEDFVAFLKFAVVSIIIYPLFPDKPLFGVNLKDVWAMVVVISSIDFVGYILTKFVGSKKGSVITGLIGGLVSSTAVAVTLSKYAKRTPLFIKEYAAGIVGASAIMFLRILILIFIVSPVLLKYFILPCLMATTLGFVFVFKNAKLKTKQGEKIEVHNPYELSNALKFGFLFGVILFITKFAVKYAGAWGLFAVSAISGLSDVDAITLSLAKLSASNEIGVFVAVIGIFLAATVNTLFKWFLTLFAGDRSVFKETSTGFILLILGELTGIVLILFGFLHEGMKI</sequence>
<keyword evidence="1" id="KW-1133">Transmembrane helix</keyword>
<protein>
    <submittedName>
        <fullName evidence="4">Uncharacterized membrane protein, DUF4010 family</fullName>
    </submittedName>
</protein>
<feature type="transmembrane region" description="Helical" evidence="1">
    <location>
        <begin position="69"/>
        <end position="89"/>
    </location>
</feature>
<dbReference type="Proteomes" id="UP000198405">
    <property type="component" value="Unassembled WGS sequence"/>
</dbReference>
<dbReference type="PANTHER" id="PTHR39084:SF1">
    <property type="entry name" value="DUF4010 DOMAIN-CONTAINING PROTEIN"/>
    <property type="match status" value="1"/>
</dbReference>
<name>A0A238ZBG5_9BACT</name>
<keyword evidence="1" id="KW-0812">Transmembrane</keyword>
<feature type="transmembrane region" description="Helical" evidence="1">
    <location>
        <begin position="101"/>
        <end position="130"/>
    </location>
</feature>
<keyword evidence="5" id="KW-1185">Reference proteome</keyword>
<feature type="transmembrane region" description="Helical" evidence="1">
    <location>
        <begin position="17"/>
        <end position="33"/>
    </location>
</feature>
<feature type="transmembrane region" description="Helical" evidence="1">
    <location>
        <begin position="364"/>
        <end position="383"/>
    </location>
</feature>
<accession>A0A238ZBG5</accession>